<sequence length="415" mass="49954">MEIIDLKDQCKNTLEPICKIGDRLILREKVDVYYPFTDSGIVNYFNYSISNDKMYKINVGKEKILLDIYHQESVEGKNEFYYVTIQKQLFVNDFTLYKVDLETSKASFVHKFQMEKRYEDFLLEKLDDDHFIMFYKEMKELTEEQFKNFNYAKEIYGYHRAVIYNVKTDEHWEVMDKDFLRGVRLVFFKTSIKNTDCVVYEENYLEPYEKEEIYKKVKIGRKSKKARFFYWDRIRFLSIKDFINQVQMGNENLPFQNVEEQGIDGYELFSGADEENIYYEINKYNEANKNAIVMLNRNTLSKKVIPLNEEITFENSRVDRNSIEYSWKLDDKNKAIFLRKIISKDQVEVKEIVNGNVNYVYERKLGYPVECIDDRYLIIYSREQKKNTTIADIHTGTIKTLNRQHAVYDNYLILF</sequence>
<organism evidence="1 2">
    <name type="scientific">Clostridium grantii DSM 8605</name>
    <dbReference type="NCBI Taxonomy" id="1121316"/>
    <lineage>
        <taxon>Bacteria</taxon>
        <taxon>Bacillati</taxon>
        <taxon>Bacillota</taxon>
        <taxon>Clostridia</taxon>
        <taxon>Eubacteriales</taxon>
        <taxon>Clostridiaceae</taxon>
        <taxon>Clostridium</taxon>
    </lineage>
</organism>
<reference evidence="1 2" key="1">
    <citation type="submission" date="2016-11" db="EMBL/GenBank/DDBJ databases">
        <authorList>
            <person name="Jaros S."/>
            <person name="Januszkiewicz K."/>
            <person name="Wedrychowicz H."/>
        </authorList>
    </citation>
    <scope>NUCLEOTIDE SEQUENCE [LARGE SCALE GENOMIC DNA]</scope>
    <source>
        <strain evidence="1 2">DSM 8605</strain>
    </source>
</reference>
<dbReference type="OrthoDB" id="1894135at2"/>
<dbReference type="STRING" id="1121316.SAMN02745207_02347"/>
<dbReference type="RefSeq" id="WP_073338615.1">
    <property type="nucleotide sequence ID" value="NZ_FQXM01000012.1"/>
</dbReference>
<evidence type="ECO:0000313" key="1">
    <source>
        <dbReference type="EMBL" id="SHH76243.1"/>
    </source>
</evidence>
<name>A0A1M5VMT6_9CLOT</name>
<keyword evidence="2" id="KW-1185">Reference proteome</keyword>
<dbReference type="EMBL" id="FQXM01000012">
    <property type="protein sequence ID" value="SHH76243.1"/>
    <property type="molecule type" value="Genomic_DNA"/>
</dbReference>
<accession>A0A1M5VMT6</accession>
<evidence type="ECO:0000313" key="2">
    <source>
        <dbReference type="Proteomes" id="UP000184447"/>
    </source>
</evidence>
<protein>
    <submittedName>
        <fullName evidence="1">Uncharacterized protein</fullName>
    </submittedName>
</protein>
<dbReference type="Proteomes" id="UP000184447">
    <property type="component" value="Unassembled WGS sequence"/>
</dbReference>
<dbReference type="AlphaFoldDB" id="A0A1M5VMT6"/>
<proteinExistence type="predicted"/>
<gene>
    <name evidence="1" type="ORF">SAMN02745207_02347</name>
</gene>